<dbReference type="KEGG" id="hcq:109515461"/>
<proteinExistence type="predicted"/>
<dbReference type="Ensembl" id="ENSHCOT00000021664.1">
    <property type="protein sequence ID" value="ENSHCOP00000014134.1"/>
    <property type="gene ID" value="ENSHCOG00000017409.1"/>
</dbReference>
<dbReference type="PANTHER" id="PTHR42883">
    <property type="entry name" value="GLUCOSE-1-PHOSPHATE THYMIDYLTRANSFERASE"/>
    <property type="match status" value="1"/>
</dbReference>
<accession>A0A3Q2Y8P2</accession>
<organism evidence="2 3">
    <name type="scientific">Hippocampus comes</name>
    <name type="common">Tiger tail seahorse</name>
    <dbReference type="NCBI Taxonomy" id="109280"/>
    <lineage>
        <taxon>Eukaryota</taxon>
        <taxon>Metazoa</taxon>
        <taxon>Chordata</taxon>
        <taxon>Craniata</taxon>
        <taxon>Vertebrata</taxon>
        <taxon>Euteleostomi</taxon>
        <taxon>Actinopterygii</taxon>
        <taxon>Neopterygii</taxon>
        <taxon>Teleostei</taxon>
        <taxon>Neoteleostei</taxon>
        <taxon>Acanthomorphata</taxon>
        <taxon>Syngnathiaria</taxon>
        <taxon>Syngnathiformes</taxon>
        <taxon>Syngnathoidei</taxon>
        <taxon>Syngnathidae</taxon>
        <taxon>Hippocampus</taxon>
    </lineage>
</organism>
<dbReference type="RefSeq" id="XP_019724818.1">
    <property type="nucleotide sequence ID" value="XM_019869259.1"/>
</dbReference>
<dbReference type="InterPro" id="IPR005835">
    <property type="entry name" value="NTP_transferase_dom"/>
</dbReference>
<protein>
    <submittedName>
        <fullName evidence="2">Zgc:136439</fullName>
    </submittedName>
</protein>
<feature type="domain" description="Nucleotidyl transferase" evidence="1">
    <location>
        <begin position="2"/>
        <end position="260"/>
    </location>
</feature>
<dbReference type="Pfam" id="PF00483">
    <property type="entry name" value="NTP_transferase"/>
    <property type="match status" value="1"/>
</dbReference>
<sequence length="274" mass="30740">MKAVILAAGYGTRLQRDVAADRSGRFAHLVGLAKPLLPVGNRALLSHWIRVLAASHGLDGIYVVSNALYLSAFQEWASHFPNVEIVCDQTTNNDERLGAVACLQLAVKHFQIQDHVMVIGGDTLFKEDFSLAQIQSRFSELQAECEDNNVVLSYRCRDDETPKYGIVEVDNELRALCMKEKPLPSETASRRACPCFYVLSKKSLPLLDTFLLEKKDAAIQEKDAPGNFVSWLIPRKPVFVHEIGGRFDVGNLQSYVDCDQYFKDKLQNVPAYMM</sequence>
<dbReference type="InterPro" id="IPR029044">
    <property type="entry name" value="Nucleotide-diphossugar_trans"/>
</dbReference>
<dbReference type="OMA" id="TFEGAWF"/>
<reference evidence="2" key="2">
    <citation type="submission" date="2025-09" db="UniProtKB">
        <authorList>
            <consortium name="Ensembl"/>
        </authorList>
    </citation>
    <scope>IDENTIFICATION</scope>
</reference>
<dbReference type="Gene3D" id="3.90.550.10">
    <property type="entry name" value="Spore Coat Polysaccharide Biosynthesis Protein SpsA, Chain A"/>
    <property type="match status" value="1"/>
</dbReference>
<dbReference type="SUPFAM" id="SSF53448">
    <property type="entry name" value="Nucleotide-diphospho-sugar transferases"/>
    <property type="match status" value="1"/>
</dbReference>
<dbReference type="PANTHER" id="PTHR42883:SF2">
    <property type="entry name" value="THYMIDYLYLTRANSFERASE"/>
    <property type="match status" value="1"/>
</dbReference>
<dbReference type="AlphaFoldDB" id="A0A3Q2Y8P2"/>
<evidence type="ECO:0000313" key="3">
    <source>
        <dbReference type="Proteomes" id="UP000264820"/>
    </source>
</evidence>
<dbReference type="GeneID" id="109515461"/>
<dbReference type="OrthoDB" id="6339427at2759"/>
<keyword evidence="3" id="KW-1185">Reference proteome</keyword>
<dbReference type="STRING" id="109280.ENSHCOP00000014134"/>
<reference evidence="2" key="1">
    <citation type="submission" date="2025-08" db="UniProtKB">
        <authorList>
            <consortium name="Ensembl"/>
        </authorList>
    </citation>
    <scope>IDENTIFICATION</scope>
</reference>
<dbReference type="Proteomes" id="UP000264820">
    <property type="component" value="Unplaced"/>
</dbReference>
<name>A0A3Q2Y8P2_HIPCM</name>
<dbReference type="GeneTree" id="ENSGT00390000007295"/>
<evidence type="ECO:0000313" key="2">
    <source>
        <dbReference type="Ensembl" id="ENSHCOP00000014134.1"/>
    </source>
</evidence>
<evidence type="ECO:0000259" key="1">
    <source>
        <dbReference type="Pfam" id="PF00483"/>
    </source>
</evidence>